<feature type="compositionally biased region" description="Polar residues" evidence="1">
    <location>
        <begin position="61"/>
        <end position="80"/>
    </location>
</feature>
<dbReference type="EMBL" id="OX395127">
    <property type="protein sequence ID" value="CAI5768044.1"/>
    <property type="molecule type" value="Genomic_DNA"/>
</dbReference>
<evidence type="ECO:0000256" key="1">
    <source>
        <dbReference type="SAM" id="MobiDB-lite"/>
    </source>
</evidence>
<accession>A0AA35JZM5</accession>
<keyword evidence="3" id="KW-1185">Reference proteome</keyword>
<protein>
    <submittedName>
        <fullName evidence="2">Uncharacterized protein</fullName>
    </submittedName>
</protein>
<reference evidence="2" key="1">
    <citation type="submission" date="2022-12" db="EMBL/GenBank/DDBJ databases">
        <authorList>
            <person name="Alioto T."/>
            <person name="Alioto T."/>
            <person name="Gomez Garrido J."/>
        </authorList>
    </citation>
    <scope>NUCLEOTIDE SEQUENCE</scope>
</reference>
<proteinExistence type="predicted"/>
<evidence type="ECO:0000313" key="3">
    <source>
        <dbReference type="Proteomes" id="UP001178461"/>
    </source>
</evidence>
<feature type="region of interest" description="Disordered" evidence="1">
    <location>
        <begin position="61"/>
        <end position="83"/>
    </location>
</feature>
<dbReference type="AlphaFoldDB" id="A0AA35JZM5"/>
<evidence type="ECO:0000313" key="2">
    <source>
        <dbReference type="EMBL" id="CAI5768044.1"/>
    </source>
</evidence>
<gene>
    <name evidence="2" type="ORF">PODLI_1B012426</name>
</gene>
<dbReference type="Proteomes" id="UP001178461">
    <property type="component" value="Chromosome 2"/>
</dbReference>
<name>A0AA35JZM5_9SAUR</name>
<organism evidence="2 3">
    <name type="scientific">Podarcis lilfordi</name>
    <name type="common">Lilford's wall lizard</name>
    <dbReference type="NCBI Taxonomy" id="74358"/>
    <lineage>
        <taxon>Eukaryota</taxon>
        <taxon>Metazoa</taxon>
        <taxon>Chordata</taxon>
        <taxon>Craniata</taxon>
        <taxon>Vertebrata</taxon>
        <taxon>Euteleostomi</taxon>
        <taxon>Lepidosauria</taxon>
        <taxon>Squamata</taxon>
        <taxon>Bifurcata</taxon>
        <taxon>Unidentata</taxon>
        <taxon>Episquamata</taxon>
        <taxon>Laterata</taxon>
        <taxon>Lacertibaenia</taxon>
        <taxon>Lacertidae</taxon>
        <taxon>Podarcis</taxon>
    </lineage>
</organism>
<sequence>MKIETEQFFDINTDTLTARIYEWCSKVAPSRSLLPHLSLLSGQIRFLEQGWQAKLRYTEAGQNHTGRAATTPSVPGNPESQPREKAVPCYYWLSPLHKLNPQTCRQKFYGRA</sequence>